<dbReference type="RefSeq" id="WP_010987486.1">
    <property type="nucleotide sequence ID" value="NZ_BAABTN010000022.1"/>
</dbReference>
<dbReference type="Pfam" id="PF08924">
    <property type="entry name" value="Rv2525c_GlyHyd-like"/>
    <property type="match status" value="1"/>
</dbReference>
<feature type="region of interest" description="Disordered" evidence="1">
    <location>
        <begin position="390"/>
        <end position="421"/>
    </location>
</feature>
<feature type="domain" description="Rv2525c-like glycoside hydrolase-like" evidence="3">
    <location>
        <begin position="194"/>
        <end position="398"/>
    </location>
</feature>
<evidence type="ECO:0000256" key="2">
    <source>
        <dbReference type="SAM" id="SignalP"/>
    </source>
</evidence>
<name>A0A4D4MMZ3_STRAX</name>
<dbReference type="InterPro" id="IPR017853">
    <property type="entry name" value="GH"/>
</dbReference>
<dbReference type="AlphaFoldDB" id="A0A4D4MMZ3"/>
<dbReference type="Gene3D" id="3.20.20.80">
    <property type="entry name" value="Glycosidases"/>
    <property type="match status" value="1"/>
</dbReference>
<evidence type="ECO:0000313" key="6">
    <source>
        <dbReference type="Proteomes" id="UP000299211"/>
    </source>
</evidence>
<comment type="caution">
    <text evidence="5">The sequence shown here is derived from an EMBL/GenBank/DDBJ whole genome shotgun (WGS) entry which is preliminary data.</text>
</comment>
<dbReference type="SUPFAM" id="SSF51445">
    <property type="entry name" value="(Trans)glycosidases"/>
    <property type="match status" value="1"/>
</dbReference>
<evidence type="ECO:0000256" key="1">
    <source>
        <dbReference type="SAM" id="MobiDB-lite"/>
    </source>
</evidence>
<evidence type="ECO:0000313" key="4">
    <source>
        <dbReference type="EMBL" id="GDY66307.1"/>
    </source>
</evidence>
<dbReference type="InterPro" id="IPR006311">
    <property type="entry name" value="TAT_signal"/>
</dbReference>
<dbReference type="CDD" id="cd06418">
    <property type="entry name" value="GH25_BacA-like"/>
    <property type="match status" value="1"/>
</dbReference>
<keyword evidence="2" id="KW-0732">Signal</keyword>
<evidence type="ECO:0000313" key="7">
    <source>
        <dbReference type="Proteomes" id="UP000302139"/>
    </source>
</evidence>
<evidence type="ECO:0000313" key="5">
    <source>
        <dbReference type="EMBL" id="GDY73471.1"/>
    </source>
</evidence>
<feature type="chain" id="PRO_5033440527" description="Rv2525c-like glycoside hydrolase-like domain-containing protein" evidence="2">
    <location>
        <begin position="36"/>
        <end position="421"/>
    </location>
</feature>
<dbReference type="InterPro" id="IPR015020">
    <property type="entry name" value="Rv2525c-like_Glyco_Hydro-like"/>
</dbReference>
<dbReference type="EMBL" id="BJHY01000001">
    <property type="protein sequence ID" value="GDY73471.1"/>
    <property type="molecule type" value="Genomic_DNA"/>
</dbReference>
<dbReference type="Proteomes" id="UP000302139">
    <property type="component" value="Unassembled WGS sequence"/>
</dbReference>
<dbReference type="STRING" id="33903.AQJ43_13615"/>
<dbReference type="Proteomes" id="UP000299211">
    <property type="component" value="Unassembled WGS sequence"/>
</dbReference>
<dbReference type="GeneID" id="41543162"/>
<protein>
    <recommendedName>
        <fullName evidence="3">Rv2525c-like glycoside hydrolase-like domain-containing protein</fullName>
    </recommendedName>
</protein>
<feature type="signal peptide" evidence="2">
    <location>
        <begin position="1"/>
        <end position="35"/>
    </location>
</feature>
<organism evidence="5 6">
    <name type="scientific">Streptomyces avermitilis</name>
    <dbReference type="NCBI Taxonomy" id="33903"/>
    <lineage>
        <taxon>Bacteria</taxon>
        <taxon>Bacillati</taxon>
        <taxon>Actinomycetota</taxon>
        <taxon>Actinomycetes</taxon>
        <taxon>Kitasatosporales</taxon>
        <taxon>Streptomycetaceae</taxon>
        <taxon>Streptomyces</taxon>
    </lineage>
</organism>
<proteinExistence type="predicted"/>
<feature type="compositionally biased region" description="Basic and acidic residues" evidence="1">
    <location>
        <begin position="390"/>
        <end position="399"/>
    </location>
</feature>
<accession>A0A4D4MMZ3</accession>
<evidence type="ECO:0000259" key="3">
    <source>
        <dbReference type="Pfam" id="PF08924"/>
    </source>
</evidence>
<reference evidence="5 6" key="1">
    <citation type="submission" date="2019-04" db="EMBL/GenBank/DDBJ databases">
        <title>Draft genome sequences of Streptomyces avermitilis ATCC 31267.</title>
        <authorList>
            <person name="Komaki H."/>
            <person name="Tamura T."/>
            <person name="Hosoyama A."/>
        </authorList>
    </citation>
    <scope>NUCLEOTIDE SEQUENCE [LARGE SCALE GENOMIC DNA]</scope>
    <source>
        <strain evidence="5 6">ATCC 31267</strain>
    </source>
</reference>
<gene>
    <name evidence="4" type="ORF">SAV14893_057000</name>
    <name evidence="5" type="ORF">SAV31267_029560</name>
</gene>
<sequence length="421" mass="44727">MYTTWTPRRRRAARPLTALVAATALGAGTLGAAQAAPRSSDDTIRVTYRGYEFAVPAGWDVIDLDKDPGACVRFDQHAVYLGTPGDRQDCPARAKGRTEALLVQPAEAATAEVTENRTAGTYRAVADQIAVTAAYGQDREQIQEILRGAGLPVASARAESGAEVPAAPAVPDDATTFKGKGFDACTAPSQASMDAWKGTSGYGAIGVYVGGVNRACAQPKLTAKWVQTQYANGWRFFPLYVGRQPSADGGSCLGGCASITDPEPQGKDAADDAVRQAAAVGFGPGSVIYNDLEHYAGGTAVTTRVLTYLESWTTRLHELGYRSGAYGSVSSLITDLVKHADDRTLPDVIHFAHWNDEATTTDPVLPADLWADHQRIHQYAGNRTETHGGVKISIDRNKLDVGSGTGKRSSIERGPSQLMSR</sequence>
<dbReference type="EMBL" id="BJHX01000001">
    <property type="protein sequence ID" value="GDY66307.1"/>
    <property type="molecule type" value="Genomic_DNA"/>
</dbReference>
<dbReference type="OMA" id="WNDEATT"/>
<reference evidence="4 7" key="2">
    <citation type="submission" date="2019-04" db="EMBL/GenBank/DDBJ databases">
        <title>Draft genome sequences of Streptomyces avermitilis NBRC 14893.</title>
        <authorList>
            <person name="Komaki H."/>
            <person name="Tamura T."/>
            <person name="Hosoyama A."/>
        </authorList>
    </citation>
    <scope>NUCLEOTIDE SEQUENCE [LARGE SCALE GENOMIC DNA]</scope>
    <source>
        <strain evidence="4 7">NBRC 14893</strain>
    </source>
</reference>
<dbReference type="PROSITE" id="PS51318">
    <property type="entry name" value="TAT"/>
    <property type="match status" value="1"/>
</dbReference>